<dbReference type="EMBL" id="ACBY02000052">
    <property type="protein sequence ID" value="EFB74982.1"/>
    <property type="molecule type" value="Genomic_DNA"/>
</dbReference>
<organism evidence="2 3">
    <name type="scientific">Subdoligranulum variabile DSM 15176</name>
    <dbReference type="NCBI Taxonomy" id="411471"/>
    <lineage>
        <taxon>Bacteria</taxon>
        <taxon>Bacillati</taxon>
        <taxon>Bacillota</taxon>
        <taxon>Clostridia</taxon>
        <taxon>Eubacteriales</taxon>
        <taxon>Oscillospiraceae</taxon>
        <taxon>Subdoligranulum</taxon>
    </lineage>
</organism>
<dbReference type="STRING" id="411471.SUBVAR_06794"/>
<sequence length="279" mass="30293">MLLLWKQDVHSLREVIMKKLCTVLAGVLLAAGFCGCGAAPQDGPSESAAASSSQAASAPTATPSPTATPVPSAPAATQAPETTPPPVESRWSAAEQENWETQAYFLTCQLVDYCLQPFEETAGVEALDDGEILNFLWTMGQNSKSPEYPYRAAVTTTFGDGEGIIDHVPEQTARAVVYQLFGVEDWSYDDPAWYDSTVPEYYFDVSQALPTAHYYCQDPVGEMAGDTVTVSFRLNSEQLIVDTAGQHRKDFGPYQAVYTVLTEGGQSFLRFQGMTPVSE</sequence>
<evidence type="ECO:0000313" key="2">
    <source>
        <dbReference type="EMBL" id="EFB74982.1"/>
    </source>
</evidence>
<protein>
    <submittedName>
        <fullName evidence="2">Uncharacterized protein</fullName>
    </submittedName>
</protein>
<dbReference type="Proteomes" id="UP000003438">
    <property type="component" value="Unassembled WGS sequence"/>
</dbReference>
<feature type="region of interest" description="Disordered" evidence="1">
    <location>
        <begin position="44"/>
        <end position="93"/>
    </location>
</feature>
<name>D1PQW7_9FIRM</name>
<keyword evidence="3" id="KW-1185">Reference proteome</keyword>
<reference evidence="2" key="1">
    <citation type="submission" date="2009-12" db="EMBL/GenBank/DDBJ databases">
        <authorList>
            <person name="Weinstock G."/>
            <person name="Sodergren E."/>
            <person name="Clifton S."/>
            <person name="Fulton L."/>
            <person name="Fulton B."/>
            <person name="Courtney L."/>
            <person name="Fronick C."/>
            <person name="Harrison M."/>
            <person name="Strong C."/>
            <person name="Farmer C."/>
            <person name="Delahaunty K."/>
            <person name="Markovic C."/>
            <person name="Hall O."/>
            <person name="Minx P."/>
            <person name="Tomlinson C."/>
            <person name="Mitreva M."/>
            <person name="Nelson J."/>
            <person name="Hou S."/>
            <person name="Wollam A."/>
            <person name="Pepin K.H."/>
            <person name="Johnson M."/>
            <person name="Bhonagiri V."/>
            <person name="Nash W.E."/>
            <person name="Warren W."/>
            <person name="Chinwalla A."/>
            <person name="Mardis E.R."/>
            <person name="Wilson R.K."/>
        </authorList>
    </citation>
    <scope>NUCLEOTIDE SEQUENCE [LARGE SCALE GENOMIC DNA]</scope>
    <source>
        <strain evidence="2">DSM 15176</strain>
    </source>
</reference>
<dbReference type="HOGENOM" id="CLU_997218_0_0_9"/>
<proteinExistence type="predicted"/>
<accession>D1PQW7</accession>
<dbReference type="AlphaFoldDB" id="D1PQW7"/>
<gene>
    <name evidence="2" type="ORF">SUBVAR_06794</name>
</gene>
<comment type="caution">
    <text evidence="2">The sequence shown here is derived from an EMBL/GenBank/DDBJ whole genome shotgun (WGS) entry which is preliminary data.</text>
</comment>
<evidence type="ECO:0000313" key="3">
    <source>
        <dbReference type="Proteomes" id="UP000003438"/>
    </source>
</evidence>
<feature type="compositionally biased region" description="Low complexity" evidence="1">
    <location>
        <begin position="44"/>
        <end position="65"/>
    </location>
</feature>
<evidence type="ECO:0000256" key="1">
    <source>
        <dbReference type="SAM" id="MobiDB-lite"/>
    </source>
</evidence>